<sequence length="227" mass="25947">MGDIFAALDDIHVEIKAFTLQETVEYDSRSLSEPGFCKESQWNDRTVLIDAPASEELSNRSICSLSSLQPFVEKRCRQIELHKNNTSVRLPGMQDKVEKKIYDWLSKLPDQPNTNKQSQERHPIKVEERPRRNRRRTDALSKPPKVSNIEEVEESRIVKENMCKDKDSQAHVTSNPAGVLDGYHAALLHIHMLSGSESFAYAKNLRPSMRRQCPRGMENDGDCSRPS</sequence>
<dbReference type="AlphaFoldDB" id="A0A8H5MLZ6"/>
<organism evidence="2 3">
    <name type="scientific">Fusarium mexicanum</name>
    <dbReference type="NCBI Taxonomy" id="751941"/>
    <lineage>
        <taxon>Eukaryota</taxon>
        <taxon>Fungi</taxon>
        <taxon>Dikarya</taxon>
        <taxon>Ascomycota</taxon>
        <taxon>Pezizomycotina</taxon>
        <taxon>Sordariomycetes</taxon>
        <taxon>Hypocreomycetidae</taxon>
        <taxon>Hypocreales</taxon>
        <taxon>Nectriaceae</taxon>
        <taxon>Fusarium</taxon>
        <taxon>Fusarium fujikuroi species complex</taxon>
    </lineage>
</organism>
<evidence type="ECO:0000313" key="3">
    <source>
        <dbReference type="Proteomes" id="UP000522262"/>
    </source>
</evidence>
<proteinExistence type="predicted"/>
<feature type="region of interest" description="Disordered" evidence="1">
    <location>
        <begin position="107"/>
        <end position="147"/>
    </location>
</feature>
<accession>A0A8H5MLZ6</accession>
<name>A0A8H5MLZ6_9HYPO</name>
<reference evidence="2 3" key="1">
    <citation type="submission" date="2020-05" db="EMBL/GenBank/DDBJ databases">
        <title>Identification and distribution of gene clusters putatively required for synthesis of sphingolipid metabolism inhibitors in phylogenetically diverse species of the filamentous fungus Fusarium.</title>
        <authorList>
            <person name="Kim H.-S."/>
            <person name="Busman M."/>
            <person name="Brown D.W."/>
            <person name="Divon H."/>
            <person name="Uhlig S."/>
            <person name="Proctor R.H."/>
        </authorList>
    </citation>
    <scope>NUCLEOTIDE SEQUENCE [LARGE SCALE GENOMIC DNA]</scope>
    <source>
        <strain evidence="2 3">NRRL 53147</strain>
    </source>
</reference>
<evidence type="ECO:0000313" key="2">
    <source>
        <dbReference type="EMBL" id="KAF5532897.1"/>
    </source>
</evidence>
<gene>
    <name evidence="2" type="ORF">FMEXI_12157</name>
</gene>
<feature type="compositionally biased region" description="Basic and acidic residues" evidence="1">
    <location>
        <begin position="118"/>
        <end position="130"/>
    </location>
</feature>
<dbReference type="Proteomes" id="UP000522262">
    <property type="component" value="Unassembled WGS sequence"/>
</dbReference>
<keyword evidence="3" id="KW-1185">Reference proteome</keyword>
<dbReference type="EMBL" id="JAAOAM010000347">
    <property type="protein sequence ID" value="KAF5532897.1"/>
    <property type="molecule type" value="Genomic_DNA"/>
</dbReference>
<evidence type="ECO:0000256" key="1">
    <source>
        <dbReference type="SAM" id="MobiDB-lite"/>
    </source>
</evidence>
<protein>
    <submittedName>
        <fullName evidence="2">Uncharacterized protein</fullName>
    </submittedName>
</protein>
<comment type="caution">
    <text evidence="2">The sequence shown here is derived from an EMBL/GenBank/DDBJ whole genome shotgun (WGS) entry which is preliminary data.</text>
</comment>